<keyword evidence="9" id="KW-1185">Reference proteome</keyword>
<evidence type="ECO:0000256" key="2">
    <source>
        <dbReference type="ARBA" id="ARBA00022475"/>
    </source>
</evidence>
<feature type="domain" description="ABC3 transporter permease C-terminal" evidence="7">
    <location>
        <begin position="63"/>
        <end position="180"/>
    </location>
</feature>
<name>A0A1H6HTK4_9ACTN</name>
<dbReference type="InterPro" id="IPR027022">
    <property type="entry name" value="ABC_permease_BceB-typ"/>
</dbReference>
<feature type="transmembrane region" description="Helical" evidence="6">
    <location>
        <begin position="290"/>
        <end position="314"/>
    </location>
</feature>
<feature type="transmembrane region" description="Helical" evidence="6">
    <location>
        <begin position="198"/>
        <end position="220"/>
    </location>
</feature>
<gene>
    <name evidence="8" type="ORF">SAMN05216447_101297</name>
</gene>
<evidence type="ECO:0000256" key="4">
    <source>
        <dbReference type="ARBA" id="ARBA00022989"/>
    </source>
</evidence>
<feature type="transmembrane region" description="Helical" evidence="6">
    <location>
        <begin position="570"/>
        <end position="592"/>
    </location>
</feature>
<keyword evidence="4 6" id="KW-1133">Transmembrane helix</keyword>
<dbReference type="RefSeq" id="WP_078686519.1">
    <property type="nucleotide sequence ID" value="NZ_FNWT01000001.1"/>
</dbReference>
<evidence type="ECO:0000256" key="1">
    <source>
        <dbReference type="ARBA" id="ARBA00004651"/>
    </source>
</evidence>
<dbReference type="EMBL" id="FNWT01000001">
    <property type="protein sequence ID" value="SEH39187.1"/>
    <property type="molecule type" value="Genomic_DNA"/>
</dbReference>
<accession>A0A1H6HTK4</accession>
<feature type="transmembrane region" description="Helical" evidence="6">
    <location>
        <begin position="663"/>
        <end position="684"/>
    </location>
</feature>
<organism evidence="8 9">
    <name type="scientific">Parafannyhessea umbonata</name>
    <dbReference type="NCBI Taxonomy" id="604330"/>
    <lineage>
        <taxon>Bacteria</taxon>
        <taxon>Bacillati</taxon>
        <taxon>Actinomycetota</taxon>
        <taxon>Coriobacteriia</taxon>
        <taxon>Coriobacteriales</taxon>
        <taxon>Atopobiaceae</taxon>
        <taxon>Parafannyhessea</taxon>
    </lineage>
</organism>
<sequence length="694" mass="74480">MLFKIALGNVRKSVRDYAVYFVTLVLGVCVFYAFNTIANQAGFLSKDTREMVKSIGILIRYVTVFLACVLGFLMVYANNYLVRRRKRELGLYQLLGCTRGQVSLILFFETIAASALSFLVGLGLGVLLSQLLVFVTAALFNDCVTNFSFMFSTDAALFTLFCFLLIFAVTLLFNLRALRKVKLIDLMGAHRQNESSRVRSLPASIVLGVIGIGLIGWSYVRLIHDGLPVGGGDEMPAFGVTTLMVTVGTVALCFALSGLLLYVGKAFRGSYLRGINTFTLRQISSRVNTVSASMAVVSMVLFLAITSMTGGLAICQSAMEAIRQNMPVDLYFNVRSDPQGTPPAGAPATPDIDAMLASRGMNVSDVSDTVLRMSYYESLPETGAVTVADVANSTGLPVPGVDYSSFTFGDYPIWFVKESEFNAQRRYLGLPEVSLGQSGYILTSNGSNTLKDFYRSALASGLTFTVGGEVLTPVESEPLVDRSAAMCGAVFNTGIVVVPDNLLEGARAAGSSLSCRYNVDAKVGDDWGAKADEALTDVIDETDSGTNFYTGHEFVTFTGQLEAAMGLSGIIAYLAVYIGFVLVIAVAAILAIQQLSGCADSAQNYRVLSELGCSRSTMSKSLFVQSLAFFLIPLVIAGCHSLVALGQVGLVVEETGIRSFDVALVPFVVALIGVYCAYFVVTYVTSRSVVLSNK</sequence>
<comment type="subcellular location">
    <subcellularLocation>
        <location evidence="1">Cell membrane</location>
        <topology evidence="1">Multi-pass membrane protein</topology>
    </subcellularLocation>
</comment>
<evidence type="ECO:0000256" key="5">
    <source>
        <dbReference type="ARBA" id="ARBA00023136"/>
    </source>
</evidence>
<feature type="transmembrane region" description="Helical" evidence="6">
    <location>
        <begin position="102"/>
        <end position="135"/>
    </location>
</feature>
<evidence type="ECO:0000259" key="7">
    <source>
        <dbReference type="Pfam" id="PF02687"/>
    </source>
</evidence>
<feature type="transmembrane region" description="Helical" evidence="6">
    <location>
        <begin position="58"/>
        <end position="81"/>
    </location>
</feature>
<keyword evidence="2" id="KW-1003">Cell membrane</keyword>
<dbReference type="Proteomes" id="UP000199135">
    <property type="component" value="Unassembled WGS sequence"/>
</dbReference>
<dbReference type="Pfam" id="PF02687">
    <property type="entry name" value="FtsX"/>
    <property type="match status" value="1"/>
</dbReference>
<keyword evidence="3 6" id="KW-0812">Transmembrane</keyword>
<comment type="caution">
    <text evidence="8">The sequence shown here is derived from an EMBL/GenBank/DDBJ whole genome shotgun (WGS) entry which is preliminary data.</text>
</comment>
<keyword evidence="5 6" id="KW-0472">Membrane</keyword>
<dbReference type="PANTHER" id="PTHR46795">
    <property type="entry name" value="ABC TRANSPORTER PERMEASE-RELATED-RELATED"/>
    <property type="match status" value="1"/>
</dbReference>
<evidence type="ECO:0000256" key="6">
    <source>
        <dbReference type="SAM" id="Phobius"/>
    </source>
</evidence>
<evidence type="ECO:0000313" key="9">
    <source>
        <dbReference type="Proteomes" id="UP000199135"/>
    </source>
</evidence>
<dbReference type="PIRSF" id="PIRSF018968">
    <property type="entry name" value="ABC_permease_BceB"/>
    <property type="match status" value="1"/>
</dbReference>
<dbReference type="PANTHER" id="PTHR46795:SF3">
    <property type="entry name" value="ABC TRANSPORTER PERMEASE"/>
    <property type="match status" value="1"/>
</dbReference>
<evidence type="ECO:0000313" key="8">
    <source>
        <dbReference type="EMBL" id="SEH39187.1"/>
    </source>
</evidence>
<protein>
    <submittedName>
        <fullName evidence="8">ABC transport system permease protein</fullName>
    </submittedName>
</protein>
<feature type="transmembrane region" description="Helical" evidence="6">
    <location>
        <begin position="155"/>
        <end position="177"/>
    </location>
</feature>
<feature type="transmembrane region" description="Helical" evidence="6">
    <location>
        <begin position="17"/>
        <end position="38"/>
    </location>
</feature>
<proteinExistence type="predicted"/>
<dbReference type="InterPro" id="IPR052536">
    <property type="entry name" value="ABC-4_Integral_Memb_Prot"/>
</dbReference>
<feature type="transmembrane region" description="Helical" evidence="6">
    <location>
        <begin position="622"/>
        <end position="643"/>
    </location>
</feature>
<evidence type="ECO:0000256" key="3">
    <source>
        <dbReference type="ARBA" id="ARBA00022692"/>
    </source>
</evidence>
<dbReference type="InterPro" id="IPR003838">
    <property type="entry name" value="ABC3_permease_C"/>
</dbReference>
<reference evidence="8 9" key="1">
    <citation type="submission" date="2016-10" db="EMBL/GenBank/DDBJ databases">
        <authorList>
            <person name="Varghese N."/>
            <person name="Submissions S."/>
        </authorList>
    </citation>
    <scope>NUCLEOTIDE SEQUENCE [LARGE SCALE GENOMIC DNA]</scope>
    <source>
        <strain evidence="8 9">WCP15</strain>
    </source>
</reference>
<feature type="transmembrane region" description="Helical" evidence="6">
    <location>
        <begin position="240"/>
        <end position="263"/>
    </location>
</feature>